<dbReference type="OrthoDB" id="4524534at2759"/>
<dbReference type="PANTHER" id="PTHR10963">
    <property type="entry name" value="GLYCOSYL HYDROLASE-RELATED"/>
    <property type="match status" value="1"/>
</dbReference>
<evidence type="ECO:0000313" key="7">
    <source>
        <dbReference type="EMBL" id="PLB44223.1"/>
    </source>
</evidence>
<keyword evidence="2" id="KW-1003">Cell membrane</keyword>
<keyword evidence="7" id="KW-0378">Hydrolase</keyword>
<evidence type="ECO:0000256" key="5">
    <source>
        <dbReference type="SAM" id="SignalP"/>
    </source>
</evidence>
<dbReference type="GO" id="GO:0098552">
    <property type="term" value="C:side of membrane"/>
    <property type="evidence" value="ECO:0007669"/>
    <property type="project" value="UniProtKB-KW"/>
</dbReference>
<dbReference type="VEuPathDB" id="FungiDB:P170DRAFT_513443"/>
<comment type="caution">
    <text evidence="7">The sequence shown here is derived from an EMBL/GenBank/DDBJ whole genome shotgun (WGS) entry which is preliminary data.</text>
</comment>
<gene>
    <name evidence="7" type="ORF">P170DRAFT_513443</name>
</gene>
<protein>
    <submittedName>
        <fullName evidence="7">Putative glycoside hydrolase</fullName>
    </submittedName>
</protein>
<name>A0A2I2FU96_9EURO</name>
<evidence type="ECO:0000313" key="8">
    <source>
        <dbReference type="Proteomes" id="UP000234275"/>
    </source>
</evidence>
<organism evidence="7 8">
    <name type="scientific">Aspergillus steynii IBT 23096</name>
    <dbReference type="NCBI Taxonomy" id="1392250"/>
    <lineage>
        <taxon>Eukaryota</taxon>
        <taxon>Fungi</taxon>
        <taxon>Dikarya</taxon>
        <taxon>Ascomycota</taxon>
        <taxon>Pezizomycotina</taxon>
        <taxon>Eurotiomycetes</taxon>
        <taxon>Eurotiomycetidae</taxon>
        <taxon>Eurotiales</taxon>
        <taxon>Aspergillaceae</taxon>
        <taxon>Aspergillus</taxon>
        <taxon>Aspergillus subgen. Circumdati</taxon>
    </lineage>
</organism>
<dbReference type="AlphaFoldDB" id="A0A2I2FU96"/>
<dbReference type="PANTHER" id="PTHR10963:SF24">
    <property type="entry name" value="GLYCOSIDASE C21B10.07-RELATED"/>
    <property type="match status" value="1"/>
</dbReference>
<dbReference type="SUPFAM" id="SSF49899">
    <property type="entry name" value="Concanavalin A-like lectins/glucanases"/>
    <property type="match status" value="1"/>
</dbReference>
<dbReference type="InterPro" id="IPR000757">
    <property type="entry name" value="Beta-glucanase-like"/>
</dbReference>
<keyword evidence="8" id="KW-1185">Reference proteome</keyword>
<dbReference type="Pfam" id="PF00722">
    <property type="entry name" value="Glyco_hydro_16"/>
    <property type="match status" value="1"/>
</dbReference>
<feature type="chain" id="PRO_5014125574" evidence="5">
    <location>
        <begin position="17"/>
        <end position="246"/>
    </location>
</feature>
<sequence length="246" mass="26751">MHLPTTLLAFPLAASAATTLIPTTAFDSVSSLEEYFAYLYPWGSDHNGSARMKGNSTDQEYISVADGTLTLVAKPVSGEEPTSGGQEINYLSGAVHSATTFTVEEGSGFNIEAEFQAPVGTGTWPAFWLNGANTWPPEIDLAEWKGSGDISFNTFNSSSEVQALDTEYPSPDDFHTVRTEIRDEDGSNISVTFYLDDELVTTQYGGEYVGKPLHLIINLQMEGSSGTPGPSEDTYYRIRNLSFEQI</sequence>
<dbReference type="Gene3D" id="2.60.120.200">
    <property type="match status" value="1"/>
</dbReference>
<proteinExistence type="predicted"/>
<evidence type="ECO:0000259" key="6">
    <source>
        <dbReference type="PROSITE" id="PS51762"/>
    </source>
</evidence>
<dbReference type="GO" id="GO:0009251">
    <property type="term" value="P:glucan catabolic process"/>
    <property type="evidence" value="ECO:0007669"/>
    <property type="project" value="TreeGrafter"/>
</dbReference>
<keyword evidence="3" id="KW-0472">Membrane</keyword>
<reference evidence="7 8" key="1">
    <citation type="submission" date="2016-12" db="EMBL/GenBank/DDBJ databases">
        <title>The genomes of Aspergillus section Nigri reveals drivers in fungal speciation.</title>
        <authorList>
            <consortium name="DOE Joint Genome Institute"/>
            <person name="Vesth T.C."/>
            <person name="Nybo J."/>
            <person name="Theobald S."/>
            <person name="Brandl J."/>
            <person name="Frisvad J.C."/>
            <person name="Nielsen K.F."/>
            <person name="Lyhne E.K."/>
            <person name="Kogle M.E."/>
            <person name="Kuo A."/>
            <person name="Riley R."/>
            <person name="Clum A."/>
            <person name="Nolan M."/>
            <person name="Lipzen A."/>
            <person name="Salamov A."/>
            <person name="Henrissat B."/>
            <person name="Wiebenga A."/>
            <person name="De Vries R.P."/>
            <person name="Grigoriev I.V."/>
            <person name="Mortensen U.H."/>
            <person name="Andersen M.R."/>
            <person name="Baker S.E."/>
        </authorList>
    </citation>
    <scope>NUCLEOTIDE SEQUENCE [LARGE SCALE GENOMIC DNA]</scope>
    <source>
        <strain evidence="7 8">IBT 23096</strain>
    </source>
</reference>
<dbReference type="GO" id="GO:0005886">
    <property type="term" value="C:plasma membrane"/>
    <property type="evidence" value="ECO:0007669"/>
    <property type="project" value="UniProtKB-SubCell"/>
</dbReference>
<evidence type="ECO:0000256" key="1">
    <source>
        <dbReference type="ARBA" id="ARBA00004609"/>
    </source>
</evidence>
<dbReference type="EMBL" id="MSFO01000009">
    <property type="protein sequence ID" value="PLB44223.1"/>
    <property type="molecule type" value="Genomic_DNA"/>
</dbReference>
<dbReference type="GeneID" id="36562817"/>
<feature type="domain" description="GH16" evidence="6">
    <location>
        <begin position="14"/>
        <end position="246"/>
    </location>
</feature>
<keyword evidence="5" id="KW-0732">Signal</keyword>
<evidence type="ECO:0000256" key="4">
    <source>
        <dbReference type="ARBA" id="ARBA00023288"/>
    </source>
</evidence>
<keyword evidence="3" id="KW-0325">Glycoprotein</keyword>
<dbReference type="PROSITE" id="PS51762">
    <property type="entry name" value="GH16_2"/>
    <property type="match status" value="1"/>
</dbReference>
<dbReference type="InterPro" id="IPR013320">
    <property type="entry name" value="ConA-like_dom_sf"/>
</dbReference>
<comment type="subcellular location">
    <subcellularLocation>
        <location evidence="1">Cell membrane</location>
        <topology evidence="1">Lipid-anchor</topology>
        <topology evidence="1">GPI-anchor</topology>
    </subcellularLocation>
</comment>
<dbReference type="InterPro" id="IPR050546">
    <property type="entry name" value="Glycosyl_Hydrlase_16"/>
</dbReference>
<keyword evidence="4" id="KW-0449">Lipoprotein</keyword>
<keyword evidence="3" id="KW-0336">GPI-anchor</keyword>
<dbReference type="GO" id="GO:0004553">
    <property type="term" value="F:hydrolase activity, hydrolyzing O-glycosyl compounds"/>
    <property type="evidence" value="ECO:0007669"/>
    <property type="project" value="InterPro"/>
</dbReference>
<dbReference type="RefSeq" id="XP_024699525.1">
    <property type="nucleotide sequence ID" value="XM_024855111.1"/>
</dbReference>
<dbReference type="STRING" id="1392250.A0A2I2FU96"/>
<evidence type="ECO:0000256" key="3">
    <source>
        <dbReference type="ARBA" id="ARBA00022622"/>
    </source>
</evidence>
<feature type="signal peptide" evidence="5">
    <location>
        <begin position="1"/>
        <end position="16"/>
    </location>
</feature>
<accession>A0A2I2FU96</accession>
<dbReference type="Proteomes" id="UP000234275">
    <property type="component" value="Unassembled WGS sequence"/>
</dbReference>
<evidence type="ECO:0000256" key="2">
    <source>
        <dbReference type="ARBA" id="ARBA00022475"/>
    </source>
</evidence>